<gene>
    <name evidence="3" type="ORF">SAMN05421736_110139</name>
</gene>
<name>A0A1H3SCE0_9BACI</name>
<accession>A0A1H3SCE0</accession>
<reference evidence="4" key="1">
    <citation type="submission" date="2016-10" db="EMBL/GenBank/DDBJ databases">
        <authorList>
            <person name="Varghese N."/>
            <person name="Submissions S."/>
        </authorList>
    </citation>
    <scope>NUCLEOTIDE SEQUENCE [LARGE SCALE GENOMIC DNA]</scope>
    <source>
        <strain evidence="4">SP</strain>
    </source>
</reference>
<evidence type="ECO:0000313" key="4">
    <source>
        <dbReference type="Proteomes" id="UP000198935"/>
    </source>
</evidence>
<dbReference type="Gene3D" id="3.40.50.1820">
    <property type="entry name" value="alpha/beta hydrolase"/>
    <property type="match status" value="1"/>
</dbReference>
<dbReference type="STRING" id="1503961.SAMN05421736_110139"/>
<dbReference type="Proteomes" id="UP000198935">
    <property type="component" value="Unassembled WGS sequence"/>
</dbReference>
<dbReference type="SUPFAM" id="SSF53474">
    <property type="entry name" value="alpha/beta-Hydrolases"/>
    <property type="match status" value="1"/>
</dbReference>
<protein>
    <submittedName>
        <fullName evidence="3">Acetyl esterase</fullName>
    </submittedName>
</protein>
<dbReference type="InterPro" id="IPR050300">
    <property type="entry name" value="GDXG_lipolytic_enzyme"/>
</dbReference>
<dbReference type="Pfam" id="PF07859">
    <property type="entry name" value="Abhydrolase_3"/>
    <property type="match status" value="1"/>
</dbReference>
<feature type="domain" description="Alpha/beta hydrolase fold-3" evidence="2">
    <location>
        <begin position="61"/>
        <end position="262"/>
    </location>
</feature>
<keyword evidence="1" id="KW-0378">Hydrolase</keyword>
<evidence type="ECO:0000256" key="1">
    <source>
        <dbReference type="ARBA" id="ARBA00022801"/>
    </source>
</evidence>
<dbReference type="GO" id="GO:0016787">
    <property type="term" value="F:hydrolase activity"/>
    <property type="evidence" value="ECO:0007669"/>
    <property type="project" value="UniProtKB-KW"/>
</dbReference>
<evidence type="ECO:0000313" key="3">
    <source>
        <dbReference type="EMBL" id="SDZ35706.1"/>
    </source>
</evidence>
<dbReference type="EMBL" id="FNPI01000010">
    <property type="protein sequence ID" value="SDZ35706.1"/>
    <property type="molecule type" value="Genomic_DNA"/>
</dbReference>
<dbReference type="OrthoDB" id="9815425at2"/>
<dbReference type="PANTHER" id="PTHR48081">
    <property type="entry name" value="AB HYDROLASE SUPERFAMILY PROTEIN C4A8.06C"/>
    <property type="match status" value="1"/>
</dbReference>
<proteinExistence type="predicted"/>
<organism evidence="3 4">
    <name type="scientific">Evansella caseinilytica</name>
    <dbReference type="NCBI Taxonomy" id="1503961"/>
    <lineage>
        <taxon>Bacteria</taxon>
        <taxon>Bacillati</taxon>
        <taxon>Bacillota</taxon>
        <taxon>Bacilli</taxon>
        <taxon>Bacillales</taxon>
        <taxon>Bacillaceae</taxon>
        <taxon>Evansella</taxon>
    </lineage>
</organism>
<dbReference type="PANTHER" id="PTHR48081:SF8">
    <property type="entry name" value="ALPHA_BETA HYDROLASE FOLD-3 DOMAIN-CONTAINING PROTEIN-RELATED"/>
    <property type="match status" value="1"/>
</dbReference>
<dbReference type="AlphaFoldDB" id="A0A1H3SCE0"/>
<dbReference type="InterPro" id="IPR029058">
    <property type="entry name" value="AB_hydrolase_fold"/>
</dbReference>
<evidence type="ECO:0000259" key="2">
    <source>
        <dbReference type="Pfam" id="PF07859"/>
    </source>
</evidence>
<sequence length="289" mass="32706">MDILEYRKKKGSEWEERLRCMPAVKVEKEKNYLLSTYAGKTQVSIYWPKHFSTDDQLPVYINLHGGGFVLGFPEQDEFICKTIANNAECVVVNVDYALAPENKFPTAVYECYDVAKWIYHHATGLGIDQQRIAIGGHSAGGNLAIGVCMIAKDRKEFPICCQIVDYAPLDLMTDVKEKTTAKVSESVKEYNAWYFTDKEQESRDKLASPVLADDLSNLPPALVITAELDILRKEGEIFANRLIRSGVQTTYKMFAGCDHGFTHFGLKEDADKAIHLMSRFLKENFQRNA</sequence>
<keyword evidence="4" id="KW-1185">Reference proteome</keyword>
<dbReference type="InterPro" id="IPR013094">
    <property type="entry name" value="AB_hydrolase_3"/>
</dbReference>